<proteinExistence type="inferred from homology"/>
<dbReference type="NCBIfam" id="NF001492">
    <property type="entry name" value="PRK00346.2-2"/>
    <property type="match status" value="1"/>
</dbReference>
<dbReference type="Pfam" id="PF01975">
    <property type="entry name" value="SurE"/>
    <property type="match status" value="1"/>
</dbReference>
<dbReference type="EMBL" id="JBHTIB010000028">
    <property type="protein sequence ID" value="MFD0837336.1"/>
    <property type="molecule type" value="Genomic_DNA"/>
</dbReference>
<dbReference type="NCBIfam" id="NF001490">
    <property type="entry name" value="PRK00346.1-4"/>
    <property type="match status" value="1"/>
</dbReference>
<protein>
    <recommendedName>
        <fullName evidence="5">5'-nucleotidase SurE</fullName>
        <ecNumber evidence="5">3.1.3.5</ecNumber>
    </recommendedName>
    <alternativeName>
        <fullName evidence="5">Nucleoside 5'-monophosphate phosphohydrolase</fullName>
    </alternativeName>
</protein>
<dbReference type="InterPro" id="IPR002828">
    <property type="entry name" value="SurE-like_Pase/nucleotidase"/>
</dbReference>
<keyword evidence="5" id="KW-0963">Cytoplasm</keyword>
<keyword evidence="4 5" id="KW-0378">Hydrolase</keyword>
<dbReference type="NCBIfam" id="TIGR00087">
    <property type="entry name" value="surE"/>
    <property type="match status" value="1"/>
</dbReference>
<reference evidence="8" key="1">
    <citation type="journal article" date="2019" name="Int. J. Syst. Evol. Microbiol.">
        <title>The Global Catalogue of Microorganisms (GCM) 10K type strain sequencing project: providing services to taxonomists for standard genome sequencing and annotation.</title>
        <authorList>
            <consortium name="The Broad Institute Genomics Platform"/>
            <consortium name="The Broad Institute Genome Sequencing Center for Infectious Disease"/>
            <person name="Wu L."/>
            <person name="Ma J."/>
        </authorList>
    </citation>
    <scope>NUCLEOTIDE SEQUENCE [LARGE SCALE GENOMIC DNA]</scope>
    <source>
        <strain evidence="8">CCUG 60529</strain>
    </source>
</reference>
<dbReference type="PANTHER" id="PTHR30457">
    <property type="entry name" value="5'-NUCLEOTIDASE SURE"/>
    <property type="match status" value="1"/>
</dbReference>
<evidence type="ECO:0000313" key="8">
    <source>
        <dbReference type="Proteomes" id="UP001597011"/>
    </source>
</evidence>
<gene>
    <name evidence="5 7" type="primary">surE</name>
    <name evidence="7" type="ORF">ACFQ0I_16270</name>
</gene>
<keyword evidence="5" id="KW-0547">Nucleotide-binding</keyword>
<comment type="subcellular location">
    <subcellularLocation>
        <location evidence="5">Cytoplasm</location>
    </subcellularLocation>
</comment>
<dbReference type="HAMAP" id="MF_00060">
    <property type="entry name" value="SurE"/>
    <property type="match status" value="1"/>
</dbReference>
<evidence type="ECO:0000256" key="4">
    <source>
        <dbReference type="ARBA" id="ARBA00022801"/>
    </source>
</evidence>
<evidence type="ECO:0000256" key="1">
    <source>
        <dbReference type="ARBA" id="ARBA00000815"/>
    </source>
</evidence>
<dbReference type="GO" id="GO:0008254">
    <property type="term" value="F:3'-nucleotidase activity"/>
    <property type="evidence" value="ECO:0007669"/>
    <property type="project" value="UniProtKB-EC"/>
</dbReference>
<evidence type="ECO:0000256" key="5">
    <source>
        <dbReference type="HAMAP-Rule" id="MF_00060"/>
    </source>
</evidence>
<dbReference type="SUPFAM" id="SSF64167">
    <property type="entry name" value="SurE-like"/>
    <property type="match status" value="1"/>
</dbReference>
<feature type="binding site" evidence="5">
    <location>
        <position position="43"/>
    </location>
    <ligand>
        <name>a divalent metal cation</name>
        <dbReference type="ChEBI" id="CHEBI:60240"/>
    </ligand>
</feature>
<accession>A0ABW3BYF6</accession>
<feature type="binding site" evidence="5">
    <location>
        <position position="100"/>
    </location>
    <ligand>
        <name>a divalent metal cation</name>
        <dbReference type="ChEBI" id="CHEBI:60240"/>
    </ligand>
</feature>
<dbReference type="InterPro" id="IPR030048">
    <property type="entry name" value="SurE"/>
</dbReference>
<evidence type="ECO:0000256" key="2">
    <source>
        <dbReference type="ARBA" id="ARBA00011062"/>
    </source>
</evidence>
<dbReference type="Gene3D" id="3.40.1210.10">
    <property type="entry name" value="Survival protein SurE-like phosphatase/nucleotidase"/>
    <property type="match status" value="1"/>
</dbReference>
<evidence type="ECO:0000313" key="7">
    <source>
        <dbReference type="EMBL" id="MFD0837336.1"/>
    </source>
</evidence>
<comment type="function">
    <text evidence="5">Nucleotidase that shows phosphatase activity on nucleoside 5'-monophosphates.</text>
</comment>
<keyword evidence="3 5" id="KW-0479">Metal-binding</keyword>
<organism evidence="7 8">
    <name type="scientific">Mariniflexile aquimaris</name>
    <dbReference type="NCBI Taxonomy" id="881009"/>
    <lineage>
        <taxon>Bacteria</taxon>
        <taxon>Pseudomonadati</taxon>
        <taxon>Bacteroidota</taxon>
        <taxon>Flavobacteriia</taxon>
        <taxon>Flavobacteriales</taxon>
        <taxon>Flavobacteriaceae</taxon>
        <taxon>Mariniflexile</taxon>
    </lineage>
</organism>
<dbReference type="Proteomes" id="UP001597011">
    <property type="component" value="Unassembled WGS sequence"/>
</dbReference>
<evidence type="ECO:0000256" key="3">
    <source>
        <dbReference type="ARBA" id="ARBA00022723"/>
    </source>
</evidence>
<feature type="binding site" evidence="5">
    <location>
        <position position="12"/>
    </location>
    <ligand>
        <name>a divalent metal cation</name>
        <dbReference type="ChEBI" id="CHEBI:60240"/>
    </ligand>
</feature>
<evidence type="ECO:0000259" key="6">
    <source>
        <dbReference type="Pfam" id="PF01975"/>
    </source>
</evidence>
<comment type="caution">
    <text evidence="7">The sequence shown here is derived from an EMBL/GenBank/DDBJ whole genome shotgun (WGS) entry which is preliminary data.</text>
</comment>
<dbReference type="InterPro" id="IPR036523">
    <property type="entry name" value="SurE-like_sf"/>
</dbReference>
<name>A0ABW3BYF6_9FLAO</name>
<comment type="similarity">
    <text evidence="2 5">Belongs to the SurE nucleotidase family.</text>
</comment>
<keyword evidence="8" id="KW-1185">Reference proteome</keyword>
<dbReference type="RefSeq" id="WP_379944021.1">
    <property type="nucleotide sequence ID" value="NZ_JBHTIB010000028.1"/>
</dbReference>
<feature type="binding site" evidence="5">
    <location>
        <position position="13"/>
    </location>
    <ligand>
        <name>a divalent metal cation</name>
        <dbReference type="ChEBI" id="CHEBI:60240"/>
    </ligand>
</feature>
<feature type="domain" description="Survival protein SurE-like phosphatase/nucleotidase" evidence="6">
    <location>
        <begin position="7"/>
        <end position="193"/>
    </location>
</feature>
<comment type="cofactor">
    <cofactor evidence="5">
        <name>a divalent metal cation</name>
        <dbReference type="ChEBI" id="CHEBI:60240"/>
    </cofactor>
    <text evidence="5">Binds 1 divalent metal cation per subunit.</text>
</comment>
<comment type="catalytic activity">
    <reaction evidence="1 5">
        <text>a ribonucleoside 5'-phosphate + H2O = a ribonucleoside + phosphate</text>
        <dbReference type="Rhea" id="RHEA:12484"/>
        <dbReference type="ChEBI" id="CHEBI:15377"/>
        <dbReference type="ChEBI" id="CHEBI:18254"/>
        <dbReference type="ChEBI" id="CHEBI:43474"/>
        <dbReference type="ChEBI" id="CHEBI:58043"/>
        <dbReference type="EC" id="3.1.3.5"/>
    </reaction>
</comment>
<dbReference type="EC" id="3.1.3.5" evidence="5"/>
<dbReference type="PANTHER" id="PTHR30457:SF0">
    <property type="entry name" value="PHOSPHATASE, PUTATIVE (AFU_ORTHOLOGUE AFUA_4G01070)-RELATED"/>
    <property type="match status" value="1"/>
</dbReference>
<sequence length="263" mass="28906">MKNKPLILVTNDDGINAPGIRALVKIMNTIGDVVVVAPNSPQSGMGHAITLDATLYVEQVFVNEGPQTEYSCSGTPADCVKLAIREKLDRRPDICVSGINHGSNASINVIYSGTMSAAIEAGIEGIPSIGFSLLDYTWTANFDACDDYVKTITENVLKHGLPNGIVLNVNIPNISKEEIKGIKICRQARANWVEKFDKRINPQGKDYYWLSGKFVNLDGGEDTDEWALEHGYISVVPSQFDLTAHHFIEKLNSWDLNKSVQIK</sequence>